<dbReference type="AlphaFoldDB" id="A0A6C0H908"/>
<accession>A0A6C0H908</accession>
<evidence type="ECO:0008006" key="3">
    <source>
        <dbReference type="Google" id="ProtNLM"/>
    </source>
</evidence>
<protein>
    <recommendedName>
        <fullName evidence="3">Bro-N domain-containing protein</fullName>
    </recommendedName>
</protein>
<feature type="coiled-coil region" evidence="1">
    <location>
        <begin position="384"/>
        <end position="450"/>
    </location>
</feature>
<reference evidence="2" key="1">
    <citation type="journal article" date="2020" name="Nature">
        <title>Giant virus diversity and host interactions through global metagenomics.</title>
        <authorList>
            <person name="Schulz F."/>
            <person name="Roux S."/>
            <person name="Paez-Espino D."/>
            <person name="Jungbluth S."/>
            <person name="Walsh D.A."/>
            <person name="Denef V.J."/>
            <person name="McMahon K.D."/>
            <person name="Konstantinidis K.T."/>
            <person name="Eloe-Fadrosh E.A."/>
            <person name="Kyrpides N.C."/>
            <person name="Woyke T."/>
        </authorList>
    </citation>
    <scope>NUCLEOTIDE SEQUENCE</scope>
    <source>
        <strain evidence="2">GVMAG-M-3300023179-82</strain>
    </source>
</reference>
<dbReference type="EMBL" id="MN739900">
    <property type="protein sequence ID" value="QHT76706.1"/>
    <property type="molecule type" value="Genomic_DNA"/>
</dbReference>
<name>A0A6C0H908_9ZZZZ</name>
<organism evidence="2">
    <name type="scientific">viral metagenome</name>
    <dbReference type="NCBI Taxonomy" id="1070528"/>
    <lineage>
        <taxon>unclassified sequences</taxon>
        <taxon>metagenomes</taxon>
        <taxon>organismal metagenomes</taxon>
    </lineage>
</organism>
<proteinExistence type="predicted"/>
<evidence type="ECO:0000256" key="1">
    <source>
        <dbReference type="SAM" id="Coils"/>
    </source>
</evidence>
<keyword evidence="1" id="KW-0175">Coiled coil</keyword>
<evidence type="ECO:0000313" key="2">
    <source>
        <dbReference type="EMBL" id="QHT76706.1"/>
    </source>
</evidence>
<sequence length="459" mass="54078">MELITIENKQYILGDYILNNALMYSKGVRSSRELVKKKNINEKKYIYARYVNNQWIKTEGKSIKFDKILIRYDYAKLITELQLIEDNNNNNNNNNVNPITIIEDTKIEEAPKILILEDSEKFKDNSGKILEIETRGDRNVESIYFKVKDIMIIFEIPNLIKTITDKRYDGFSEHIHYKYFNCIKIGEPVNTTNKKNIVKELYLTYEGILRVLFASLSPKIKKFIKWATETLFAIQIGTINHKHILVSNILGVNAQTIKEVFNTYANTITCIYLFTFGYAKDLRDSMNINDSINNDSIIAKFGFTNNLTRRTQEHIRTYGNIKNCDLKLKNYIYIDPQFLSNAENDIKYFFTVLNLKLNYENCNEIVIIPQNLLKIVSDKYNHIGKQYAGHIDELNIKIKDLENELLKEKYINELDKEKHKNEMKDKELEIEKCKNELEKEQHKNEILNYKIILLNNNIK</sequence>